<dbReference type="SUPFAM" id="SSF51556">
    <property type="entry name" value="Metallo-dependent hydrolases"/>
    <property type="match status" value="1"/>
</dbReference>
<accession>A0ABS0TJC8</accession>
<dbReference type="InterPro" id="IPR032466">
    <property type="entry name" value="Metal_Hydrolase"/>
</dbReference>
<dbReference type="RefSeq" id="WP_198639321.1">
    <property type="nucleotide sequence ID" value="NZ_JAEHNY010000014.1"/>
</dbReference>
<reference evidence="1 2" key="1">
    <citation type="submission" date="2020-12" db="EMBL/GenBank/DDBJ databases">
        <title>Salegentibacter orientalis sp. nov., isolated from costal sediment.</title>
        <authorList>
            <person name="Lian F.-B."/>
        </authorList>
    </citation>
    <scope>NUCLEOTIDE SEQUENCE [LARGE SCALE GENOMIC DNA]</scope>
    <source>
        <strain evidence="1 2">F60176</strain>
    </source>
</reference>
<comment type="caution">
    <text evidence="1">The sequence shown here is derived from an EMBL/GenBank/DDBJ whole genome shotgun (WGS) entry which is preliminary data.</text>
</comment>
<organism evidence="1 2">
    <name type="scientific">Salegentibacter maritimus</name>
    <dbReference type="NCBI Taxonomy" id="2794347"/>
    <lineage>
        <taxon>Bacteria</taxon>
        <taxon>Pseudomonadati</taxon>
        <taxon>Bacteroidota</taxon>
        <taxon>Flavobacteriia</taxon>
        <taxon>Flavobacteriales</taxon>
        <taxon>Flavobacteriaceae</taxon>
        <taxon>Salegentibacter</taxon>
    </lineage>
</organism>
<sequence length="503" mass="57375">MESNFIVDLHCHPSMKPFARSFAKTPGLQSRNPRHKHSIWFHDAPSFFDKIKNYIATLTNFVQSDGTSLKRGRVAVVCLSFYPQEKQFFKNKLGKALISDVLTMLATEFGKQRIDHIQDLKSYWEDLKLEMRFVKQESGNKISIDGQKVCYLISNSYADIEIAERNNELGESKIIFIPTIEGGHVFDQVMNPNEAWNTYPDGVNKNELKSLVKRVKELRREENGMIRPVFISLAHHFWNGLCGHSKSLGGLVKCIVDQDNGLNEGLTEAGRSAIRAMLEKETDKNGHIVPPIYIDIKHMSRKARLDFFDFLKEFKDQNIPIIASHGGVTGLSEPGGINQTPAAQQGLFMIDDINFYDDEIIKIGKSNGLFGIQLDERRIASKVVLREARGNIKRRDILYSWSKLVWNQIRHIAEILDLNNQYAWGVQALGTDFDGIIDPINGYWTSQELNKLDDYLLMHAYNYLKEVKEPCPLIQSRNKAISAEQIVERVMTGNALNVLSRIM</sequence>
<dbReference type="EMBL" id="JAEHNY010000014">
    <property type="protein sequence ID" value="MBI6121169.1"/>
    <property type="molecule type" value="Genomic_DNA"/>
</dbReference>
<gene>
    <name evidence="1" type="ORF">I6U50_14175</name>
</gene>
<proteinExistence type="predicted"/>
<name>A0ABS0TJC8_9FLAO</name>
<evidence type="ECO:0000313" key="2">
    <source>
        <dbReference type="Proteomes" id="UP000635665"/>
    </source>
</evidence>
<dbReference type="Gene3D" id="3.20.20.140">
    <property type="entry name" value="Metal-dependent hydrolases"/>
    <property type="match status" value="1"/>
</dbReference>
<keyword evidence="2" id="KW-1185">Reference proteome</keyword>
<evidence type="ECO:0000313" key="1">
    <source>
        <dbReference type="EMBL" id="MBI6121169.1"/>
    </source>
</evidence>
<protein>
    <submittedName>
        <fullName evidence="1">Peptidase M19</fullName>
    </submittedName>
</protein>
<dbReference type="Proteomes" id="UP000635665">
    <property type="component" value="Unassembled WGS sequence"/>
</dbReference>